<dbReference type="PANTHER" id="PTHR43179">
    <property type="entry name" value="RHAMNOSYLTRANSFERASE WBBL"/>
    <property type="match status" value="1"/>
</dbReference>
<evidence type="ECO:0000256" key="5">
    <source>
        <dbReference type="SAM" id="Phobius"/>
    </source>
</evidence>
<evidence type="ECO:0000256" key="1">
    <source>
        <dbReference type="ARBA" id="ARBA00004776"/>
    </source>
</evidence>
<dbReference type="RefSeq" id="WP_008275280.1">
    <property type="nucleotide sequence ID" value="NZ_AAXW01000012.1"/>
</dbReference>
<gene>
    <name evidence="7" type="ORF">CY0110_26388</name>
</gene>
<evidence type="ECO:0000256" key="4">
    <source>
        <dbReference type="ARBA" id="ARBA00022679"/>
    </source>
</evidence>
<dbReference type="Pfam" id="PF00535">
    <property type="entry name" value="Glycos_transf_2"/>
    <property type="match status" value="1"/>
</dbReference>
<keyword evidence="5" id="KW-0812">Transmembrane</keyword>
<keyword evidence="5" id="KW-0472">Membrane</keyword>
<name>A3IPG2_9CHRO</name>
<dbReference type="SUPFAM" id="SSF53448">
    <property type="entry name" value="Nucleotide-diphospho-sugar transferases"/>
    <property type="match status" value="1"/>
</dbReference>
<dbReference type="eggNOG" id="COG1216">
    <property type="taxonomic scope" value="Bacteria"/>
</dbReference>
<protein>
    <recommendedName>
        <fullName evidence="6">Glycosyltransferase 2-like domain-containing protein</fullName>
    </recommendedName>
</protein>
<dbReference type="InterPro" id="IPR001173">
    <property type="entry name" value="Glyco_trans_2-like"/>
</dbReference>
<evidence type="ECO:0000256" key="3">
    <source>
        <dbReference type="ARBA" id="ARBA00022676"/>
    </source>
</evidence>
<keyword evidence="5" id="KW-1133">Transmembrane helix</keyword>
<organism evidence="7 8">
    <name type="scientific">Crocosphaera chwakensis CCY0110</name>
    <dbReference type="NCBI Taxonomy" id="391612"/>
    <lineage>
        <taxon>Bacteria</taxon>
        <taxon>Bacillati</taxon>
        <taxon>Cyanobacteriota</taxon>
        <taxon>Cyanophyceae</taxon>
        <taxon>Oscillatoriophycideae</taxon>
        <taxon>Chroococcales</taxon>
        <taxon>Aphanothecaceae</taxon>
        <taxon>Crocosphaera</taxon>
        <taxon>Crocosphaera chwakensis</taxon>
    </lineage>
</organism>
<dbReference type="AlphaFoldDB" id="A3IPG2"/>
<proteinExistence type="inferred from homology"/>
<keyword evidence="3" id="KW-0328">Glycosyltransferase</keyword>
<comment type="similarity">
    <text evidence="2">Belongs to the glycosyltransferase 2 family.</text>
</comment>
<comment type="caution">
    <text evidence="7">The sequence shown here is derived from an EMBL/GenBank/DDBJ whole genome shotgun (WGS) entry which is preliminary data.</text>
</comment>
<evidence type="ECO:0000259" key="6">
    <source>
        <dbReference type="Pfam" id="PF00535"/>
    </source>
</evidence>
<accession>A3IPG2</accession>
<feature type="domain" description="Glycosyltransferase 2-like" evidence="6">
    <location>
        <begin position="7"/>
        <end position="137"/>
    </location>
</feature>
<dbReference type="Proteomes" id="UP000003781">
    <property type="component" value="Unassembled WGS sequence"/>
</dbReference>
<evidence type="ECO:0000313" key="7">
    <source>
        <dbReference type="EMBL" id="EAZ91727.1"/>
    </source>
</evidence>
<dbReference type="InterPro" id="IPR029044">
    <property type="entry name" value="Nucleotide-diphossugar_trans"/>
</dbReference>
<sequence length="337" mass="38310">MSELGFVIIGRNEGQRLISCLKSVINETKKYDNAPIMYVDSGSTDGSIETAKSLGVSVISLDSDRPFTAARGRNTGFTWLLKQYPNLTYVQFMDGDCTLADGWIEKALEKLDQNPTLAIVCGRRKEKFPDATAYNRLADMEWNTPIGEANACGGDALMRVEALQQVKGFNDSLICGEEPEMCIRLRGQGWKIWRLDHDMTYHDADMTQFSQWWSRMVRSGWAIAQGMAMYGFTPEKYMVRQGISNWLWGLILPVMALGLAWWTYGLSLILLIGYPLLGWRIYRYRCACGDSKSHSRLYAFFCVLGKFPQIIGQFKYWLKKLQGQPATLIEYKKSQVG</sequence>
<dbReference type="PANTHER" id="PTHR43179:SF12">
    <property type="entry name" value="GALACTOFURANOSYLTRANSFERASE GLFT2"/>
    <property type="match status" value="1"/>
</dbReference>
<dbReference type="EMBL" id="AAXW01000012">
    <property type="protein sequence ID" value="EAZ91727.1"/>
    <property type="molecule type" value="Genomic_DNA"/>
</dbReference>
<comment type="pathway">
    <text evidence="1">Cell wall biogenesis; cell wall polysaccharide biosynthesis.</text>
</comment>
<keyword evidence="8" id="KW-1185">Reference proteome</keyword>
<reference evidence="7 8" key="1">
    <citation type="submission" date="2007-03" db="EMBL/GenBank/DDBJ databases">
        <authorList>
            <person name="Stal L."/>
            <person name="Ferriera S."/>
            <person name="Johnson J."/>
            <person name="Kravitz S."/>
            <person name="Beeson K."/>
            <person name="Sutton G."/>
            <person name="Rogers Y.-H."/>
            <person name="Friedman R."/>
            <person name="Frazier M."/>
            <person name="Venter J.C."/>
        </authorList>
    </citation>
    <scope>NUCLEOTIDE SEQUENCE [LARGE SCALE GENOMIC DNA]</scope>
    <source>
        <strain evidence="7 8">CCY0110</strain>
    </source>
</reference>
<evidence type="ECO:0000256" key="2">
    <source>
        <dbReference type="ARBA" id="ARBA00006739"/>
    </source>
</evidence>
<evidence type="ECO:0000313" key="8">
    <source>
        <dbReference type="Proteomes" id="UP000003781"/>
    </source>
</evidence>
<dbReference type="GO" id="GO:0016757">
    <property type="term" value="F:glycosyltransferase activity"/>
    <property type="evidence" value="ECO:0007669"/>
    <property type="project" value="UniProtKB-KW"/>
</dbReference>
<feature type="transmembrane region" description="Helical" evidence="5">
    <location>
        <begin position="246"/>
        <end position="277"/>
    </location>
</feature>
<dbReference type="OrthoDB" id="9811884at2"/>
<keyword evidence="4" id="KW-0808">Transferase</keyword>
<dbReference type="Gene3D" id="3.90.550.10">
    <property type="entry name" value="Spore Coat Polysaccharide Biosynthesis Protein SpsA, Chain A"/>
    <property type="match status" value="1"/>
</dbReference>